<accession>A0A6C0DRM8</accession>
<protein>
    <submittedName>
        <fullName evidence="1">Uncharacterized protein</fullName>
    </submittedName>
</protein>
<dbReference type="EMBL" id="MN739660">
    <property type="protein sequence ID" value="QHT18910.1"/>
    <property type="molecule type" value="Genomic_DNA"/>
</dbReference>
<dbReference type="AlphaFoldDB" id="A0A6C0DRM8"/>
<name>A0A6C0DRM8_9ZZZZ</name>
<organism evidence="1">
    <name type="scientific">viral metagenome</name>
    <dbReference type="NCBI Taxonomy" id="1070528"/>
    <lineage>
        <taxon>unclassified sequences</taxon>
        <taxon>metagenomes</taxon>
        <taxon>organismal metagenomes</taxon>
    </lineage>
</organism>
<evidence type="ECO:0000313" key="1">
    <source>
        <dbReference type="EMBL" id="QHT18910.1"/>
    </source>
</evidence>
<proteinExistence type="predicted"/>
<sequence length="37" mass="4139">MAKTIDTTHMGMTVLCLYPTPKGRKPPSELYIKDGLM</sequence>
<reference evidence="1" key="1">
    <citation type="journal article" date="2020" name="Nature">
        <title>Giant virus diversity and host interactions through global metagenomics.</title>
        <authorList>
            <person name="Schulz F."/>
            <person name="Roux S."/>
            <person name="Paez-Espino D."/>
            <person name="Jungbluth S."/>
            <person name="Walsh D.A."/>
            <person name="Denef V.J."/>
            <person name="McMahon K.D."/>
            <person name="Konstantinidis K.T."/>
            <person name="Eloe-Fadrosh E.A."/>
            <person name="Kyrpides N.C."/>
            <person name="Woyke T."/>
        </authorList>
    </citation>
    <scope>NUCLEOTIDE SEQUENCE</scope>
    <source>
        <strain evidence="1">GVMAG-M-3300023174-49</strain>
    </source>
</reference>